<dbReference type="Gramene" id="C.cajan_25720.t">
    <property type="protein sequence ID" value="C.cajan_25720.t.cds1"/>
    <property type="gene ID" value="C.cajan_25720"/>
</dbReference>
<protein>
    <submittedName>
        <fullName evidence="3">LOB domain-containing protein 36</fullName>
    </submittedName>
</protein>
<evidence type="ECO:0000313" key="4">
    <source>
        <dbReference type="Proteomes" id="UP000075243"/>
    </source>
</evidence>
<organism evidence="3 4">
    <name type="scientific">Cajanus cajan</name>
    <name type="common">Pigeon pea</name>
    <name type="synonym">Cajanus indicus</name>
    <dbReference type="NCBI Taxonomy" id="3821"/>
    <lineage>
        <taxon>Eukaryota</taxon>
        <taxon>Viridiplantae</taxon>
        <taxon>Streptophyta</taxon>
        <taxon>Embryophyta</taxon>
        <taxon>Tracheophyta</taxon>
        <taxon>Spermatophyta</taxon>
        <taxon>Magnoliopsida</taxon>
        <taxon>eudicotyledons</taxon>
        <taxon>Gunneridae</taxon>
        <taxon>Pentapetalae</taxon>
        <taxon>rosids</taxon>
        <taxon>fabids</taxon>
        <taxon>Fabales</taxon>
        <taxon>Fabaceae</taxon>
        <taxon>Papilionoideae</taxon>
        <taxon>50 kb inversion clade</taxon>
        <taxon>NPAAA clade</taxon>
        <taxon>indigoferoid/millettioid clade</taxon>
        <taxon>Phaseoleae</taxon>
        <taxon>Cajanus</taxon>
    </lineage>
</organism>
<dbReference type="PROSITE" id="PS50891">
    <property type="entry name" value="LOB"/>
    <property type="match status" value="1"/>
</dbReference>
<evidence type="ECO:0000259" key="2">
    <source>
        <dbReference type="PROSITE" id="PS50891"/>
    </source>
</evidence>
<dbReference type="EMBL" id="KQ483419">
    <property type="protein sequence ID" value="KYP52860.1"/>
    <property type="molecule type" value="Genomic_DNA"/>
</dbReference>
<keyword evidence="4" id="KW-1185">Reference proteome</keyword>
<name>A0A151SDG4_CAJCA</name>
<sequence>MSMSSSNSPCAACKIQRRKCTQECVFAPYFPPDNPQRFAYVHKVFGASNVAKLLNELNAAQREDAVKSLAYEAEARLRDPVYGCVGLISILQHRLKQLQTELNHAKSELASYIGPHALLPPTPSPPPPPPPQQQRTFSLFPFGFHEDGPSPSHSAFNLADHAFPHAPSHPLPLPHHQHLMRSQMHPKSQTDPGMLPLFLFIKIHFFKGFYTMSEKNVKITTSIKLEIEVTGTCFIGIKNRILIFVLLFLQFSLLSFSCDNFAAPNQVRVSVLPIRMSLTM</sequence>
<dbReference type="PANTHER" id="PTHR31301">
    <property type="entry name" value="LOB DOMAIN-CONTAINING PROTEIN 4-RELATED"/>
    <property type="match status" value="1"/>
</dbReference>
<comment type="similarity">
    <text evidence="1">Belongs to the LOB domain-containing protein family.</text>
</comment>
<dbReference type="Proteomes" id="UP000075243">
    <property type="component" value="Unassembled WGS sequence"/>
</dbReference>
<accession>A0A151SDG4</accession>
<dbReference type="Pfam" id="PF03195">
    <property type="entry name" value="LOB"/>
    <property type="match status" value="1"/>
</dbReference>
<dbReference type="AlphaFoldDB" id="A0A151SDG4"/>
<gene>
    <name evidence="3" type="ORF">KK1_025246</name>
</gene>
<reference evidence="3" key="1">
    <citation type="journal article" date="2012" name="Nat. Biotechnol.">
        <title>Draft genome sequence of pigeonpea (Cajanus cajan), an orphan legume crop of resource-poor farmers.</title>
        <authorList>
            <person name="Varshney R.K."/>
            <person name="Chen W."/>
            <person name="Li Y."/>
            <person name="Bharti A.K."/>
            <person name="Saxena R.K."/>
            <person name="Schlueter J.A."/>
            <person name="Donoghue M.T."/>
            <person name="Azam S."/>
            <person name="Fan G."/>
            <person name="Whaley A.M."/>
            <person name="Farmer A.D."/>
            <person name="Sheridan J."/>
            <person name="Iwata A."/>
            <person name="Tuteja R."/>
            <person name="Penmetsa R.V."/>
            <person name="Wu W."/>
            <person name="Upadhyaya H.D."/>
            <person name="Yang S.P."/>
            <person name="Shah T."/>
            <person name="Saxena K.B."/>
            <person name="Michael T."/>
            <person name="McCombie W.R."/>
            <person name="Yang B."/>
            <person name="Zhang G."/>
            <person name="Yang H."/>
            <person name="Wang J."/>
            <person name="Spillane C."/>
            <person name="Cook D.R."/>
            <person name="May G.D."/>
            <person name="Xu X."/>
            <person name="Jackson S.A."/>
        </authorList>
    </citation>
    <scope>NUCLEOTIDE SEQUENCE [LARGE SCALE GENOMIC DNA]</scope>
</reference>
<proteinExistence type="inferred from homology"/>
<feature type="domain" description="LOB" evidence="2">
    <location>
        <begin position="8"/>
        <end position="109"/>
    </location>
</feature>
<dbReference type="InterPro" id="IPR004883">
    <property type="entry name" value="LOB"/>
</dbReference>
<dbReference type="OMA" id="DHAFPHA"/>
<dbReference type="PANTHER" id="PTHR31301:SF68">
    <property type="entry name" value="LOB DOMAIN-CONTAINING PROTEIN 32-RELATED"/>
    <property type="match status" value="1"/>
</dbReference>
<dbReference type="STRING" id="3821.A0A151SDG4"/>
<evidence type="ECO:0000313" key="3">
    <source>
        <dbReference type="EMBL" id="KYP52860.1"/>
    </source>
</evidence>
<evidence type="ECO:0000256" key="1">
    <source>
        <dbReference type="ARBA" id="ARBA00005474"/>
    </source>
</evidence>